<dbReference type="RefSeq" id="WP_273991332.1">
    <property type="nucleotide sequence ID" value="NZ_BAABQT010000022.1"/>
</dbReference>
<geneLocation type="plasmid" evidence="3 4">
    <name>pDATS02</name>
</geneLocation>
<evidence type="ECO:0000313" key="4">
    <source>
        <dbReference type="Proteomes" id="UP001217044"/>
    </source>
</evidence>
<name>A0ABY7V8F1_9DEIO</name>
<dbReference type="EMBL" id="CP115167">
    <property type="protein sequence ID" value="WDA60566.1"/>
    <property type="molecule type" value="Genomic_DNA"/>
</dbReference>
<protein>
    <submittedName>
        <fullName evidence="3">DUF305 domain-containing protein</fullName>
    </submittedName>
</protein>
<evidence type="ECO:0000256" key="1">
    <source>
        <dbReference type="SAM" id="SignalP"/>
    </source>
</evidence>
<gene>
    <name evidence="3" type="ORF">M8445_17670</name>
</gene>
<reference evidence="3 4" key="1">
    <citation type="submission" date="2022-12" db="EMBL/GenBank/DDBJ databases">
        <title>Genome Sequence of Deinococcus aquaticus Type Strain PB314.</title>
        <authorList>
            <person name="Albert C."/>
            <person name="Hill J."/>
            <person name="Boren L."/>
            <person name="Scholz-Ng S."/>
            <person name="Fatema N."/>
            <person name="Grosso R."/>
            <person name="Soboslay E."/>
            <person name="Tuohy J."/>
        </authorList>
    </citation>
    <scope>NUCLEOTIDE SEQUENCE [LARGE SCALE GENOMIC DNA]</scope>
    <source>
        <strain evidence="3 4">PB-314</strain>
        <plasmid evidence="3 4">pDATS02</plasmid>
    </source>
</reference>
<keyword evidence="1" id="KW-0732">Signal</keyword>
<dbReference type="InterPro" id="IPR012347">
    <property type="entry name" value="Ferritin-like"/>
</dbReference>
<feature type="domain" description="DUF305" evidence="2">
    <location>
        <begin position="84"/>
        <end position="204"/>
    </location>
</feature>
<dbReference type="InterPro" id="IPR005183">
    <property type="entry name" value="DUF305_CopM-like"/>
</dbReference>
<proteinExistence type="predicted"/>
<evidence type="ECO:0000259" key="2">
    <source>
        <dbReference type="Pfam" id="PF03713"/>
    </source>
</evidence>
<keyword evidence="3" id="KW-0614">Plasmid</keyword>
<evidence type="ECO:0000313" key="3">
    <source>
        <dbReference type="EMBL" id="WDA60566.1"/>
    </source>
</evidence>
<feature type="signal peptide" evidence="1">
    <location>
        <begin position="1"/>
        <end position="25"/>
    </location>
</feature>
<dbReference type="Gene3D" id="1.20.1260.10">
    <property type="match status" value="2"/>
</dbReference>
<sequence length="206" mass="22101">MNKPLVTVLTALTLTSLAAAQMNHAGTTMTGGMTGSMAMTGGNQNMAGSMGGMMRSLTGIDRLTGRSFDRAFLSMMIPHHQAAVQMSQAVLKTTTDPQIKAWATAIIAAQTPEITRMTALLRAYGGPNTQMARQMTGMMGGMTSGARPQNKDQAFVQEMLQHHGSAVMMANMALMRSQDPAILKLAQGIVTSQAQEMVDFQQYLRK</sequence>
<dbReference type="PANTHER" id="PTHR36933:SF1">
    <property type="entry name" value="SLL0788 PROTEIN"/>
    <property type="match status" value="1"/>
</dbReference>
<dbReference type="Pfam" id="PF03713">
    <property type="entry name" value="DUF305"/>
    <property type="match status" value="1"/>
</dbReference>
<dbReference type="PANTHER" id="PTHR36933">
    <property type="entry name" value="SLL0788 PROTEIN"/>
    <property type="match status" value="1"/>
</dbReference>
<feature type="chain" id="PRO_5045583797" evidence="1">
    <location>
        <begin position="26"/>
        <end position="206"/>
    </location>
</feature>
<organism evidence="3 4">
    <name type="scientific">Deinococcus aquaticus</name>
    <dbReference type="NCBI Taxonomy" id="328692"/>
    <lineage>
        <taxon>Bacteria</taxon>
        <taxon>Thermotogati</taxon>
        <taxon>Deinococcota</taxon>
        <taxon>Deinococci</taxon>
        <taxon>Deinococcales</taxon>
        <taxon>Deinococcaceae</taxon>
        <taxon>Deinococcus</taxon>
    </lineage>
</organism>
<dbReference type="Proteomes" id="UP001217044">
    <property type="component" value="Plasmid pDATS02"/>
</dbReference>
<keyword evidence="4" id="KW-1185">Reference proteome</keyword>
<accession>A0ABY7V8F1</accession>